<evidence type="ECO:0000256" key="1">
    <source>
        <dbReference type="ARBA" id="ARBA00004202"/>
    </source>
</evidence>
<keyword evidence="7" id="KW-1278">Translocase</keyword>
<comment type="similarity">
    <text evidence="2">Belongs to the ABC transporter superfamily.</text>
</comment>
<dbReference type="AlphaFoldDB" id="A0A9D1SPB4"/>
<evidence type="ECO:0000256" key="6">
    <source>
        <dbReference type="ARBA" id="ARBA00022840"/>
    </source>
</evidence>
<protein>
    <submittedName>
        <fullName evidence="10">ATP-binding cassette domain-containing protein</fullName>
    </submittedName>
</protein>
<evidence type="ECO:0000256" key="4">
    <source>
        <dbReference type="ARBA" id="ARBA00022475"/>
    </source>
</evidence>
<feature type="domain" description="ABC transporter" evidence="9">
    <location>
        <begin position="4"/>
        <end position="230"/>
    </location>
</feature>
<keyword evidence="8" id="KW-0472">Membrane</keyword>
<dbReference type="SUPFAM" id="SSF52540">
    <property type="entry name" value="P-loop containing nucleoside triphosphate hydrolases"/>
    <property type="match status" value="2"/>
</dbReference>
<proteinExistence type="inferred from homology"/>
<dbReference type="SMART" id="SM00382">
    <property type="entry name" value="AAA"/>
    <property type="match status" value="2"/>
</dbReference>
<evidence type="ECO:0000256" key="8">
    <source>
        <dbReference type="ARBA" id="ARBA00023136"/>
    </source>
</evidence>
<dbReference type="Proteomes" id="UP000824125">
    <property type="component" value="Unassembled WGS sequence"/>
</dbReference>
<dbReference type="GO" id="GO:0016887">
    <property type="term" value="F:ATP hydrolysis activity"/>
    <property type="evidence" value="ECO:0007669"/>
    <property type="project" value="InterPro"/>
</dbReference>
<dbReference type="PANTHER" id="PTHR43553:SF24">
    <property type="entry name" value="ENERGY-COUPLING FACTOR TRANSPORTER ATP-BINDING PROTEIN ECFA1"/>
    <property type="match status" value="1"/>
</dbReference>
<dbReference type="InterPro" id="IPR015856">
    <property type="entry name" value="ABC_transpr_CbiO/EcfA_su"/>
</dbReference>
<dbReference type="InterPro" id="IPR017871">
    <property type="entry name" value="ABC_transporter-like_CS"/>
</dbReference>
<dbReference type="InterPro" id="IPR003439">
    <property type="entry name" value="ABC_transporter-like_ATP-bd"/>
</dbReference>
<dbReference type="GO" id="GO:0043190">
    <property type="term" value="C:ATP-binding cassette (ABC) transporter complex"/>
    <property type="evidence" value="ECO:0007669"/>
    <property type="project" value="TreeGrafter"/>
</dbReference>
<keyword evidence="6 10" id="KW-0067">ATP-binding</keyword>
<comment type="subcellular location">
    <subcellularLocation>
        <location evidence="1">Cell membrane</location>
        <topology evidence="1">Peripheral membrane protein</topology>
    </subcellularLocation>
</comment>
<dbReference type="InterPro" id="IPR003593">
    <property type="entry name" value="AAA+_ATPase"/>
</dbReference>
<reference evidence="10" key="1">
    <citation type="submission" date="2020-10" db="EMBL/GenBank/DDBJ databases">
        <authorList>
            <person name="Gilroy R."/>
        </authorList>
    </citation>
    <scope>NUCLEOTIDE SEQUENCE</scope>
    <source>
        <strain evidence="10">CHK176-6737</strain>
    </source>
</reference>
<evidence type="ECO:0000259" key="9">
    <source>
        <dbReference type="PROSITE" id="PS50893"/>
    </source>
</evidence>
<accession>A0A9D1SPB4</accession>
<reference evidence="10" key="2">
    <citation type="journal article" date="2021" name="PeerJ">
        <title>Extensive microbial diversity within the chicken gut microbiome revealed by metagenomics and culture.</title>
        <authorList>
            <person name="Gilroy R."/>
            <person name="Ravi A."/>
            <person name="Getino M."/>
            <person name="Pursley I."/>
            <person name="Horton D.L."/>
            <person name="Alikhan N.F."/>
            <person name="Baker D."/>
            <person name="Gharbi K."/>
            <person name="Hall N."/>
            <person name="Watson M."/>
            <person name="Adriaenssens E.M."/>
            <person name="Foster-Nyarko E."/>
            <person name="Jarju S."/>
            <person name="Secka A."/>
            <person name="Antonio M."/>
            <person name="Oren A."/>
            <person name="Chaudhuri R.R."/>
            <person name="La Ragione R."/>
            <person name="Hildebrand F."/>
            <person name="Pallen M.J."/>
        </authorList>
    </citation>
    <scope>NUCLEOTIDE SEQUENCE</scope>
    <source>
        <strain evidence="10">CHK176-6737</strain>
    </source>
</reference>
<dbReference type="Pfam" id="PF00005">
    <property type="entry name" value="ABC_tran"/>
    <property type="match status" value="2"/>
</dbReference>
<evidence type="ECO:0000256" key="2">
    <source>
        <dbReference type="ARBA" id="ARBA00005417"/>
    </source>
</evidence>
<keyword evidence="3" id="KW-0813">Transport</keyword>
<dbReference type="PROSITE" id="PS00211">
    <property type="entry name" value="ABC_TRANSPORTER_1"/>
    <property type="match status" value="1"/>
</dbReference>
<organism evidence="10 11">
    <name type="scientific">Candidatus Scybalenecus merdavium</name>
    <dbReference type="NCBI Taxonomy" id="2840939"/>
    <lineage>
        <taxon>Bacteria</taxon>
        <taxon>Bacillati</taxon>
        <taxon>Bacillota</taxon>
        <taxon>Clostridia</taxon>
        <taxon>Eubacteriales</taxon>
        <taxon>Oscillospiraceae</taxon>
        <taxon>Oscillospiraceae incertae sedis</taxon>
        <taxon>Candidatus Scybalenecus</taxon>
    </lineage>
</organism>
<evidence type="ECO:0000313" key="11">
    <source>
        <dbReference type="Proteomes" id="UP000824125"/>
    </source>
</evidence>
<comment type="caution">
    <text evidence="10">The sequence shown here is derived from an EMBL/GenBank/DDBJ whole genome shotgun (WGS) entry which is preliminary data.</text>
</comment>
<sequence>MAYINVENLTFAYPDAPQCALQGVSFSLERGEMGVILGRSASGKSTLLQLLCPAIAPKGRCSGQIDLSGARVAFVHQDAEASLVCDKVFAELAFALENQGMARAQISLKIAETACFLNIEDLFACDVAALSGGQKRMVALAGALVAEPDVLILDEPVSSLDPLAAEHFLSALVKVNRELGITVLMSEHIAGGILPQCDVLGFLEAGEMAAFGPCAETARALCGAGFADYLPVPVRLFSRLQPDVLPPVSVRGARVRLAAYLKERSAVHNTFSHTPLTPPESKKNTALQFQDVYFSYDRRRQPVLHGLDLKASFGSVHGVVGCNGSGKSTLLKLASGVLRPLHGRCKVHGRAVMMPQEPLDLFCGDTLGEDLAGADAALVHRFGLQKLLGRHPYDVSGGEAHMAAFVRILSGQPDILLLDEPTAGCDAQIKARQKELLRGLAAAGKCVLVVSHDMEFLSEVCDRVSLLFGGETVETMPARRFFASLSFYTTDAHRIGRGLVDNAVTLQDLLQAAGECGAP</sequence>
<gene>
    <name evidence="10" type="ORF">IAD23_05490</name>
</gene>
<dbReference type="PROSITE" id="PS50893">
    <property type="entry name" value="ABC_TRANSPORTER_2"/>
    <property type="match status" value="2"/>
</dbReference>
<evidence type="ECO:0000256" key="5">
    <source>
        <dbReference type="ARBA" id="ARBA00022741"/>
    </source>
</evidence>
<keyword evidence="5" id="KW-0547">Nucleotide-binding</keyword>
<dbReference type="CDD" id="cd03225">
    <property type="entry name" value="ABC_cobalt_CbiO_domain1"/>
    <property type="match status" value="2"/>
</dbReference>
<dbReference type="Gene3D" id="3.40.50.300">
    <property type="entry name" value="P-loop containing nucleotide triphosphate hydrolases"/>
    <property type="match status" value="2"/>
</dbReference>
<dbReference type="InterPro" id="IPR050095">
    <property type="entry name" value="ECF_ABC_transporter_ATP-bd"/>
</dbReference>
<keyword evidence="4" id="KW-1003">Cell membrane</keyword>
<dbReference type="GO" id="GO:0042626">
    <property type="term" value="F:ATPase-coupled transmembrane transporter activity"/>
    <property type="evidence" value="ECO:0007669"/>
    <property type="project" value="TreeGrafter"/>
</dbReference>
<dbReference type="PANTHER" id="PTHR43553">
    <property type="entry name" value="HEAVY METAL TRANSPORTER"/>
    <property type="match status" value="1"/>
</dbReference>
<evidence type="ECO:0000256" key="7">
    <source>
        <dbReference type="ARBA" id="ARBA00022967"/>
    </source>
</evidence>
<dbReference type="EMBL" id="DVNM01000029">
    <property type="protein sequence ID" value="HIU69396.1"/>
    <property type="molecule type" value="Genomic_DNA"/>
</dbReference>
<evidence type="ECO:0000313" key="10">
    <source>
        <dbReference type="EMBL" id="HIU69396.1"/>
    </source>
</evidence>
<feature type="domain" description="ABC transporter" evidence="9">
    <location>
        <begin position="287"/>
        <end position="494"/>
    </location>
</feature>
<dbReference type="GO" id="GO:0005524">
    <property type="term" value="F:ATP binding"/>
    <property type="evidence" value="ECO:0007669"/>
    <property type="project" value="UniProtKB-KW"/>
</dbReference>
<name>A0A9D1SPB4_9FIRM</name>
<dbReference type="InterPro" id="IPR027417">
    <property type="entry name" value="P-loop_NTPase"/>
</dbReference>
<evidence type="ECO:0000256" key="3">
    <source>
        <dbReference type="ARBA" id="ARBA00022448"/>
    </source>
</evidence>